<dbReference type="STRING" id="1642646.ING2E5A_1974"/>
<name>A0A1G4G8H5_9BACT</name>
<protein>
    <recommendedName>
        <fullName evidence="1">SusE outer membrane protein domain-containing protein</fullName>
    </recommendedName>
</protein>
<dbReference type="InterPro" id="IPR025970">
    <property type="entry name" value="SusE"/>
</dbReference>
<sequence>MKKIANIILSLLILVGCQEKYELNVDFQLPTHLDSPTAIQLDITSAEPVVLSWTGGGAADGGIVLYEVLFDKEGGDFSNPLVSLKSDQGALPRLTLTHAALNTIARNAGILPQETGKLIWTVRASKGGVLKESDIQSAITVTRGEGIDNIPSQLFLYGSSTENNGQGGIPFRKVEDGLFQIYTTISAGEIQFRSATSGEAFTYYIDETAKLREGNGSTTMGSYSEVVRLTVDFNTMKMTTDRIGRSVRCIWGATFENIAVLEYKGNGIFEGAGQIVFIDPSRPETNPPSWLGWTEERYYFIANVNGAEMCWGRHDSVSPERPVGGEPLSFYALYEFNWSQWDHLWKMKGSLDRTRAAITINTNADGLMIHTFTNVTPLN</sequence>
<dbReference type="AlphaFoldDB" id="A0A1G4G8H5"/>
<accession>A0A1G4G8H5</accession>
<evidence type="ECO:0000313" key="2">
    <source>
        <dbReference type="EMBL" id="SCM58791.1"/>
    </source>
</evidence>
<keyword evidence="3" id="KW-1185">Reference proteome</keyword>
<gene>
    <name evidence="2" type="ORF">ING2E5A_1974</name>
</gene>
<dbReference type="Proteomes" id="UP000178485">
    <property type="component" value="Chromosome i"/>
</dbReference>
<dbReference type="Pfam" id="PF14292">
    <property type="entry name" value="SusE"/>
    <property type="match status" value="1"/>
</dbReference>
<reference evidence="2 3" key="1">
    <citation type="submission" date="2016-08" db="EMBL/GenBank/DDBJ databases">
        <authorList>
            <person name="Seilhamer J.J."/>
        </authorList>
    </citation>
    <scope>NUCLEOTIDE SEQUENCE [LARGE SCALE GENOMIC DNA]</scope>
    <source>
        <strain evidence="2">ING2-E5A</strain>
    </source>
</reference>
<evidence type="ECO:0000259" key="1">
    <source>
        <dbReference type="Pfam" id="PF14292"/>
    </source>
</evidence>
<organism evidence="2 3">
    <name type="scientific">Petrimonas mucosa</name>
    <dbReference type="NCBI Taxonomy" id="1642646"/>
    <lineage>
        <taxon>Bacteria</taxon>
        <taxon>Pseudomonadati</taxon>
        <taxon>Bacteroidota</taxon>
        <taxon>Bacteroidia</taxon>
        <taxon>Bacteroidales</taxon>
        <taxon>Dysgonomonadaceae</taxon>
        <taxon>Petrimonas</taxon>
    </lineage>
</organism>
<dbReference type="RefSeq" id="WP_071137200.1">
    <property type="nucleotide sequence ID" value="NZ_LT608328.1"/>
</dbReference>
<dbReference type="EMBL" id="LT608328">
    <property type="protein sequence ID" value="SCM58791.1"/>
    <property type="molecule type" value="Genomic_DNA"/>
</dbReference>
<dbReference type="PROSITE" id="PS51257">
    <property type="entry name" value="PROKAR_LIPOPROTEIN"/>
    <property type="match status" value="1"/>
</dbReference>
<dbReference type="KEGG" id="pmuc:ING2E5A_1974"/>
<feature type="domain" description="SusE outer membrane protein" evidence="1">
    <location>
        <begin position="37"/>
        <end position="123"/>
    </location>
</feature>
<proteinExistence type="predicted"/>
<evidence type="ECO:0000313" key="3">
    <source>
        <dbReference type="Proteomes" id="UP000178485"/>
    </source>
</evidence>